<accession>A0A7C9AFT1</accession>
<dbReference type="AlphaFoldDB" id="A0A7C9AFT1"/>
<reference evidence="1" key="1">
    <citation type="journal article" date="2013" name="J. Plant Res.">
        <title>Effect of fungi and light on seed germination of three Opuntia species from semiarid lands of central Mexico.</title>
        <authorList>
            <person name="Delgado-Sanchez P."/>
            <person name="Jimenez-Bremont J.F."/>
            <person name="Guerrero-Gonzalez Mde L."/>
            <person name="Flores J."/>
        </authorList>
    </citation>
    <scope>NUCLEOTIDE SEQUENCE</scope>
    <source>
        <tissue evidence="1">Cladode</tissue>
    </source>
</reference>
<reference evidence="1" key="2">
    <citation type="submission" date="2020-07" db="EMBL/GenBank/DDBJ databases">
        <authorList>
            <person name="Vera ALvarez R."/>
            <person name="Arias-Moreno D.M."/>
            <person name="Jimenez-Jacinto V."/>
            <person name="Jimenez-Bremont J.F."/>
            <person name="Swaminathan K."/>
            <person name="Moose S.P."/>
            <person name="Guerrero-Gonzalez M.L."/>
            <person name="Marino-Ramirez L."/>
            <person name="Landsman D."/>
            <person name="Rodriguez-Kessler M."/>
            <person name="Delgado-Sanchez P."/>
        </authorList>
    </citation>
    <scope>NUCLEOTIDE SEQUENCE</scope>
    <source>
        <tissue evidence="1">Cladode</tissue>
    </source>
</reference>
<protein>
    <submittedName>
        <fullName evidence="1">Uncharacterized protein</fullName>
    </submittedName>
</protein>
<dbReference type="EMBL" id="GISG01228181">
    <property type="protein sequence ID" value="MBA4665737.1"/>
    <property type="molecule type" value="Transcribed_RNA"/>
</dbReference>
<sequence>MEVIAWKSAPMHHKELVVLATTGLLILFTLQPTLIQLQHLSQMLPMSLYISPSVKPVQVEVALDVPQSMPATFLHMVMDKLYQIHFKLSSQTLSTQLLLRYLLKFNMDG</sequence>
<organism evidence="1">
    <name type="scientific">Opuntia streptacantha</name>
    <name type="common">Prickly pear cactus</name>
    <name type="synonym">Opuntia cardona</name>
    <dbReference type="NCBI Taxonomy" id="393608"/>
    <lineage>
        <taxon>Eukaryota</taxon>
        <taxon>Viridiplantae</taxon>
        <taxon>Streptophyta</taxon>
        <taxon>Embryophyta</taxon>
        <taxon>Tracheophyta</taxon>
        <taxon>Spermatophyta</taxon>
        <taxon>Magnoliopsida</taxon>
        <taxon>eudicotyledons</taxon>
        <taxon>Gunneridae</taxon>
        <taxon>Pentapetalae</taxon>
        <taxon>Caryophyllales</taxon>
        <taxon>Cactineae</taxon>
        <taxon>Cactaceae</taxon>
        <taxon>Opuntioideae</taxon>
        <taxon>Opuntia</taxon>
    </lineage>
</organism>
<name>A0A7C9AFT1_OPUST</name>
<evidence type="ECO:0000313" key="1">
    <source>
        <dbReference type="EMBL" id="MBA4665737.1"/>
    </source>
</evidence>
<proteinExistence type="predicted"/>